<name>A0A0J0XSZ7_9TREE</name>
<dbReference type="GeneID" id="28985365"/>
<proteinExistence type="predicted"/>
<evidence type="ECO:0000313" key="2">
    <source>
        <dbReference type="Proteomes" id="UP000053611"/>
    </source>
</evidence>
<dbReference type="Proteomes" id="UP000053611">
    <property type="component" value="Unassembled WGS sequence"/>
</dbReference>
<organism evidence="1 2">
    <name type="scientific">Cutaneotrichosporon oleaginosum</name>
    <dbReference type="NCBI Taxonomy" id="879819"/>
    <lineage>
        <taxon>Eukaryota</taxon>
        <taxon>Fungi</taxon>
        <taxon>Dikarya</taxon>
        <taxon>Basidiomycota</taxon>
        <taxon>Agaricomycotina</taxon>
        <taxon>Tremellomycetes</taxon>
        <taxon>Trichosporonales</taxon>
        <taxon>Trichosporonaceae</taxon>
        <taxon>Cutaneotrichosporon</taxon>
    </lineage>
</organism>
<keyword evidence="2" id="KW-1185">Reference proteome</keyword>
<dbReference type="EMBL" id="KQ087188">
    <property type="protein sequence ID" value="KLT44201.1"/>
    <property type="molecule type" value="Genomic_DNA"/>
</dbReference>
<accession>A0A0J0XSZ7</accession>
<protein>
    <submittedName>
        <fullName evidence="1">Uncharacterized protein</fullName>
    </submittedName>
</protein>
<sequence>MSRFPPRATFSRSERVGGIALAPLAEFLSHLHDAPHLIKLADILERYRTPKSYHRFDFRIADSSELPPSPGVVDDEEVRKLWERARGSPIIVDDATPGDGVLASAAEEKAEGDEAWTAPMASSQRQRAQTTVSRNMISQARRMPPGKTLSQLHLGLVTPQWHRRLRVMVPRRLVARQIRARNWWRQVSTFPQRPIHPVASLFPPHLIL</sequence>
<gene>
    <name evidence="1" type="ORF">CC85DRAFT_291017</name>
</gene>
<dbReference type="OrthoDB" id="2594942at2759"/>
<dbReference type="RefSeq" id="XP_018280692.1">
    <property type="nucleotide sequence ID" value="XM_018424762.1"/>
</dbReference>
<reference evidence="1 2" key="1">
    <citation type="submission" date="2015-03" db="EMBL/GenBank/DDBJ databases">
        <title>Genomics and transcriptomics of the oil-accumulating basidiomycete yeast T. oleaginosus allow insights into substrate utilization and the diverse evolutionary trajectories of mating systems in fungi.</title>
        <authorList>
            <consortium name="DOE Joint Genome Institute"/>
            <person name="Kourist R."/>
            <person name="Kracht O."/>
            <person name="Bracharz F."/>
            <person name="Lipzen A."/>
            <person name="Nolan M."/>
            <person name="Ohm R."/>
            <person name="Grigoriev I."/>
            <person name="Sun S."/>
            <person name="Heitman J."/>
            <person name="Bruck T."/>
            <person name="Nowrousian M."/>
        </authorList>
    </citation>
    <scope>NUCLEOTIDE SEQUENCE [LARGE SCALE GENOMIC DNA]</scope>
    <source>
        <strain evidence="1 2">IBC0246</strain>
    </source>
</reference>
<dbReference type="AlphaFoldDB" id="A0A0J0XSZ7"/>
<evidence type="ECO:0000313" key="1">
    <source>
        <dbReference type="EMBL" id="KLT44201.1"/>
    </source>
</evidence>